<proteinExistence type="predicted"/>
<dbReference type="AlphaFoldDB" id="A0A3D9MYM9"/>
<evidence type="ECO:0000256" key="1">
    <source>
        <dbReference type="SAM" id="SignalP"/>
    </source>
</evidence>
<dbReference type="EMBL" id="QREI01000002">
    <property type="protein sequence ID" value="REE25425.1"/>
    <property type="molecule type" value="Genomic_DNA"/>
</dbReference>
<dbReference type="Proteomes" id="UP000256919">
    <property type="component" value="Unassembled WGS sequence"/>
</dbReference>
<protein>
    <submittedName>
        <fullName evidence="2">Uncharacterized protein</fullName>
    </submittedName>
</protein>
<keyword evidence="3" id="KW-1185">Reference proteome</keyword>
<reference evidence="2 3" key="1">
    <citation type="submission" date="2018-07" db="EMBL/GenBank/DDBJ databases">
        <title>Genomic Encyclopedia of Type Strains, Phase III (KMG-III): the genomes of soil and plant-associated and newly described type strains.</title>
        <authorList>
            <person name="Whitman W."/>
        </authorList>
    </citation>
    <scope>NUCLEOTIDE SEQUENCE [LARGE SCALE GENOMIC DNA]</scope>
    <source>
        <strain evidence="2 3">CECT 7948</strain>
    </source>
</reference>
<dbReference type="OrthoDB" id="1438941at2"/>
<name>A0A3D9MYM9_9FLAO</name>
<dbReference type="RefSeq" id="WP_115808431.1">
    <property type="nucleotide sequence ID" value="NZ_QREI01000002.1"/>
</dbReference>
<feature type="chain" id="PRO_5017699910" evidence="1">
    <location>
        <begin position="26"/>
        <end position="137"/>
    </location>
</feature>
<sequence>MKKTFNRYLSLIVVLLLSTFANLQANEAIGNTTNTLTTHHCSITLTYTKQFSDATIIPYHKGADDRRNVEVIESNKVEDEEASSKKQYYKDYLETAFINALLFEFSSKELQKKPYRSESVINEPCLRLHIQFQVFII</sequence>
<comment type="caution">
    <text evidence="2">The sequence shown here is derived from an EMBL/GenBank/DDBJ whole genome shotgun (WGS) entry which is preliminary data.</text>
</comment>
<keyword evidence="1" id="KW-0732">Signal</keyword>
<evidence type="ECO:0000313" key="2">
    <source>
        <dbReference type="EMBL" id="REE25425.1"/>
    </source>
</evidence>
<organism evidence="2 3">
    <name type="scientific">Winogradskyella pacifica</name>
    <dbReference type="NCBI Taxonomy" id="664642"/>
    <lineage>
        <taxon>Bacteria</taxon>
        <taxon>Pseudomonadati</taxon>
        <taxon>Bacteroidota</taxon>
        <taxon>Flavobacteriia</taxon>
        <taxon>Flavobacteriales</taxon>
        <taxon>Flavobacteriaceae</taxon>
        <taxon>Winogradskyella</taxon>
    </lineage>
</organism>
<feature type="signal peptide" evidence="1">
    <location>
        <begin position="1"/>
        <end position="25"/>
    </location>
</feature>
<evidence type="ECO:0000313" key="3">
    <source>
        <dbReference type="Proteomes" id="UP000256919"/>
    </source>
</evidence>
<gene>
    <name evidence="2" type="ORF">DFQ09_10214</name>
</gene>
<accession>A0A3D9MYM9</accession>